<name>A0A6M8EBA6_9BACT</name>
<organism evidence="1 2">
    <name type="scientific">Arcobacter acticola</name>
    <dbReference type="NCBI Taxonomy" id="1849015"/>
    <lineage>
        <taxon>Bacteria</taxon>
        <taxon>Pseudomonadati</taxon>
        <taxon>Campylobacterota</taxon>
        <taxon>Epsilonproteobacteria</taxon>
        <taxon>Campylobacterales</taxon>
        <taxon>Arcobacteraceae</taxon>
        <taxon>Arcobacter</taxon>
    </lineage>
</organism>
<dbReference type="Gene3D" id="3.30.2310.20">
    <property type="entry name" value="RelE-like"/>
    <property type="match status" value="1"/>
</dbReference>
<dbReference type="EMBL" id="CP042652">
    <property type="protein sequence ID" value="QKE27292.1"/>
    <property type="molecule type" value="Genomic_DNA"/>
</dbReference>
<reference evidence="1 2" key="1">
    <citation type="submission" date="2019-08" db="EMBL/GenBank/DDBJ databases">
        <title>Complete genome sequence of Arcobacter acticola.</title>
        <authorList>
            <person name="Miller W."/>
        </authorList>
    </citation>
    <scope>NUCLEOTIDE SEQUENCE [LARGE SCALE GENOMIC DNA]</scope>
    <source>
        <strain evidence="1 2">KCTC 52212</strain>
    </source>
</reference>
<dbReference type="AlphaFoldDB" id="A0A6M8EBA6"/>
<dbReference type="RefSeq" id="WP_172123861.1">
    <property type="nucleotide sequence ID" value="NZ_CP042652.1"/>
</dbReference>
<gene>
    <name evidence="1" type="ORF">AACT_0058</name>
</gene>
<dbReference type="Proteomes" id="UP000503483">
    <property type="component" value="Chromosome"/>
</dbReference>
<sequence>MKPLSFHPEIAIDIKGSYNWYEKQLEGLGKEFLYELENGFEAIQNFPNAWANYQYDFKRYILNKFPFSIIYKESNEEIFIIVVMHNSRKPNYWADRII</sequence>
<dbReference type="KEGG" id="paco:AACT_0058"/>
<proteinExistence type="predicted"/>
<evidence type="ECO:0000313" key="1">
    <source>
        <dbReference type="EMBL" id="QKE27292.1"/>
    </source>
</evidence>
<accession>A0A6M8EBA6</accession>
<evidence type="ECO:0000313" key="2">
    <source>
        <dbReference type="Proteomes" id="UP000503483"/>
    </source>
</evidence>
<keyword evidence="2" id="KW-1185">Reference proteome</keyword>
<dbReference type="InterPro" id="IPR035093">
    <property type="entry name" value="RelE/ParE_toxin_dom_sf"/>
</dbReference>
<protein>
    <submittedName>
        <fullName evidence="1">Toxin-antitoxin system, toxin component, RelE/ParE family</fullName>
    </submittedName>
</protein>